<name>A0ABZ2JYQ6_9BACT</name>
<dbReference type="Pfam" id="PF07070">
    <property type="entry name" value="Spo0M"/>
    <property type="match status" value="1"/>
</dbReference>
<evidence type="ECO:0000313" key="1">
    <source>
        <dbReference type="EMBL" id="WXA91601.1"/>
    </source>
</evidence>
<dbReference type="InterPro" id="IPR011989">
    <property type="entry name" value="ARM-like"/>
</dbReference>
<gene>
    <name evidence="1" type="ORF">LZC95_34720</name>
</gene>
<dbReference type="InterPro" id="IPR016024">
    <property type="entry name" value="ARM-type_fold"/>
</dbReference>
<organism evidence="1 2">
    <name type="scientific">Pendulispora brunnea</name>
    <dbReference type="NCBI Taxonomy" id="2905690"/>
    <lineage>
        <taxon>Bacteria</taxon>
        <taxon>Pseudomonadati</taxon>
        <taxon>Myxococcota</taxon>
        <taxon>Myxococcia</taxon>
        <taxon>Myxococcales</taxon>
        <taxon>Sorangiineae</taxon>
        <taxon>Pendulisporaceae</taxon>
        <taxon>Pendulispora</taxon>
    </lineage>
</organism>
<dbReference type="Gene3D" id="1.25.10.10">
    <property type="entry name" value="Leucine-rich Repeat Variant"/>
    <property type="match status" value="2"/>
</dbReference>
<keyword evidence="2" id="KW-1185">Reference proteome</keyword>
<accession>A0ABZ2JYQ6</accession>
<dbReference type="Proteomes" id="UP001379533">
    <property type="component" value="Chromosome"/>
</dbReference>
<reference evidence="1 2" key="1">
    <citation type="submission" date="2021-12" db="EMBL/GenBank/DDBJ databases">
        <title>Discovery of the Pendulisporaceae a myxobacterial family with distinct sporulation behavior and unique specialized metabolism.</title>
        <authorList>
            <person name="Garcia R."/>
            <person name="Popoff A."/>
            <person name="Bader C.D."/>
            <person name="Loehr J."/>
            <person name="Walesch S."/>
            <person name="Walt C."/>
            <person name="Boldt J."/>
            <person name="Bunk B."/>
            <person name="Haeckl F.J.F.P.J."/>
            <person name="Gunesch A.P."/>
            <person name="Birkelbach J."/>
            <person name="Nuebel U."/>
            <person name="Pietschmann T."/>
            <person name="Bach T."/>
            <person name="Mueller R."/>
        </authorList>
    </citation>
    <scope>NUCLEOTIDE SEQUENCE [LARGE SCALE GENOMIC DNA]</scope>
    <source>
        <strain evidence="1 2">MSr12523</strain>
    </source>
</reference>
<dbReference type="SUPFAM" id="SSF48371">
    <property type="entry name" value="ARM repeat"/>
    <property type="match status" value="1"/>
</dbReference>
<protein>
    <submittedName>
        <fullName evidence="1">HEAT repeat domain-containing protein</fullName>
    </submittedName>
</protein>
<dbReference type="EMBL" id="CP089982">
    <property type="protein sequence ID" value="WXA91601.1"/>
    <property type="molecule type" value="Genomic_DNA"/>
</dbReference>
<dbReference type="RefSeq" id="WP_394842221.1">
    <property type="nucleotide sequence ID" value="NZ_CP089982.1"/>
</dbReference>
<dbReference type="InterPro" id="IPR009776">
    <property type="entry name" value="Spore_0_M"/>
</dbReference>
<dbReference type="Pfam" id="PF13646">
    <property type="entry name" value="HEAT_2"/>
    <property type="match status" value="1"/>
</dbReference>
<proteinExistence type="predicted"/>
<evidence type="ECO:0000313" key="2">
    <source>
        <dbReference type="Proteomes" id="UP001379533"/>
    </source>
</evidence>
<sequence length="510" mass="55686">MGLLHSIFGGGTGLQLTLDNHVASPGGVIGGRIVLGGGTKPRQLTELTAKLCSVELREVDYQTEPEVDVEVLETQVVAGGIQLAPGAQMPFTFRLTVPDDLEPSGSLEYKVVATADIPGVADPEAEVSVTLIEASDDDVRPLSLHEIVERFPDLHSREEARLCEALNDFYIACHNEGARLMEGEQLIGYHMMNGTVRVRREALKAWANLVDNRVQPHHLQVLYTLANTPGLSEETFKEVIVAATKFAEEGSLPLVQQLAQHPDPNVRGEVAWNLDLNAADKFNGKRELLIQLARDPDGYVRSGAVSSLSDYLDEQGIAQWIAQFIDSDPEPVVQSAGIVALYCASDYGLTDFALAVYEKHLQNPNPGVRKTIAGALHFMPKEAVQRVGGLAQRLAQDPDEMVRDALATEFHSLDEMPQLLPIAQYMAQNDPSIDVRRTTIGAMSALMAPQQAAAFYGQLFGQARDEDDLLAIIIGLREHGEHPEVRRLLTHISQLPVPPEIVDAAREAMS</sequence>